<keyword evidence="3" id="KW-1185">Reference proteome</keyword>
<reference evidence="3" key="1">
    <citation type="submission" date="2016-11" db="EMBL/GenBank/DDBJ databases">
        <authorList>
            <person name="Varghese N."/>
            <person name="Submissions S."/>
        </authorList>
    </citation>
    <scope>NUCLEOTIDE SEQUENCE [LARGE SCALE GENOMIC DNA]</scope>
    <source>
        <strain evidence="3">DSM 100572</strain>
    </source>
</reference>
<accession>A0A1M5SD75</accession>
<dbReference type="PROSITE" id="PS51257">
    <property type="entry name" value="PROKAR_LIPOPROTEIN"/>
    <property type="match status" value="1"/>
</dbReference>
<organism evidence="2 3">
    <name type="scientific">Wenyingzhuangia marina</name>
    <dbReference type="NCBI Taxonomy" id="1195760"/>
    <lineage>
        <taxon>Bacteria</taxon>
        <taxon>Pseudomonadati</taxon>
        <taxon>Bacteroidota</taxon>
        <taxon>Flavobacteriia</taxon>
        <taxon>Flavobacteriales</taxon>
        <taxon>Flavobacteriaceae</taxon>
        <taxon>Wenyingzhuangia</taxon>
    </lineage>
</organism>
<dbReference type="AlphaFoldDB" id="A0A1M5SD75"/>
<gene>
    <name evidence="2" type="ORF">SAMN05444281_0248</name>
</gene>
<evidence type="ECO:0000313" key="3">
    <source>
        <dbReference type="Proteomes" id="UP000184109"/>
    </source>
</evidence>
<keyword evidence="1" id="KW-0732">Signal</keyword>
<dbReference type="RefSeq" id="WP_073117861.1">
    <property type="nucleotide sequence ID" value="NZ_BMEN01000001.1"/>
</dbReference>
<dbReference type="EMBL" id="FQXQ01000001">
    <property type="protein sequence ID" value="SHH36429.1"/>
    <property type="molecule type" value="Genomic_DNA"/>
</dbReference>
<sequence length="246" mass="27783">MKKIYKCLLIACLGVLMACSPKIRTDIISNQSALSYDAKILVFTEKQVVPDGLREIGEVSMGDSGFTTKCNYETMLEKAKLEARKVGANIIKITEHKFPSAFGSSCHRLKIKLYHTEDISKIANKEVKEPVLEGVDYALLHIYRYKGTGALVSYNLKLGDSTICRVKNNYKNTIKITKEGLNTIWAKTESKEELPIDVEFGKHYFLRCSVKVGAFVGRPDMEFVDYKTGISEFESFEAKHDETKKD</sequence>
<proteinExistence type="predicted"/>
<evidence type="ECO:0000313" key="2">
    <source>
        <dbReference type="EMBL" id="SHH36429.1"/>
    </source>
</evidence>
<dbReference type="OrthoDB" id="1319634at2"/>
<protein>
    <submittedName>
        <fullName evidence="2">Uncharacterized protein</fullName>
    </submittedName>
</protein>
<dbReference type="Proteomes" id="UP000184109">
    <property type="component" value="Unassembled WGS sequence"/>
</dbReference>
<feature type="chain" id="PRO_5013177918" evidence="1">
    <location>
        <begin position="19"/>
        <end position="246"/>
    </location>
</feature>
<name>A0A1M5SD75_9FLAO</name>
<evidence type="ECO:0000256" key="1">
    <source>
        <dbReference type="SAM" id="SignalP"/>
    </source>
</evidence>
<feature type="signal peptide" evidence="1">
    <location>
        <begin position="1"/>
        <end position="18"/>
    </location>
</feature>
<dbReference type="STRING" id="1195760.SAMN05444281_0248"/>